<feature type="domain" description="SIS" evidence="1">
    <location>
        <begin position="38"/>
        <end position="219"/>
    </location>
</feature>
<dbReference type="AlphaFoldDB" id="A0A9W6NME3"/>
<gene>
    <name evidence="2" type="ORF">GCM10017581_038530</name>
</gene>
<dbReference type="Proteomes" id="UP001143480">
    <property type="component" value="Unassembled WGS sequence"/>
</dbReference>
<comment type="caution">
    <text evidence="2">The sequence shown here is derived from an EMBL/GenBank/DDBJ whole genome shotgun (WGS) entry which is preliminary data.</text>
</comment>
<evidence type="ECO:0000313" key="2">
    <source>
        <dbReference type="EMBL" id="GLL02111.1"/>
    </source>
</evidence>
<dbReference type="GO" id="GO:0097367">
    <property type="term" value="F:carbohydrate derivative binding"/>
    <property type="evidence" value="ECO:0007669"/>
    <property type="project" value="InterPro"/>
</dbReference>
<dbReference type="Gene3D" id="3.40.50.10490">
    <property type="entry name" value="Glucose-6-phosphate isomerase like protein, domain 1"/>
    <property type="match status" value="1"/>
</dbReference>
<dbReference type="NCBIfam" id="NF002805">
    <property type="entry name" value="PRK02947.1"/>
    <property type="match status" value="1"/>
</dbReference>
<dbReference type="SUPFAM" id="SSF53697">
    <property type="entry name" value="SIS domain"/>
    <property type="match status" value="1"/>
</dbReference>
<organism evidence="2 3">
    <name type="scientific">Dactylosporangium matsuzakiense</name>
    <dbReference type="NCBI Taxonomy" id="53360"/>
    <lineage>
        <taxon>Bacteria</taxon>
        <taxon>Bacillati</taxon>
        <taxon>Actinomycetota</taxon>
        <taxon>Actinomycetes</taxon>
        <taxon>Micromonosporales</taxon>
        <taxon>Micromonosporaceae</taxon>
        <taxon>Dactylosporangium</taxon>
    </lineage>
</organism>
<dbReference type="Pfam" id="PF13580">
    <property type="entry name" value="SIS_2"/>
    <property type="match status" value="1"/>
</dbReference>
<accession>A0A9W6NME3</accession>
<dbReference type="InterPro" id="IPR001347">
    <property type="entry name" value="SIS_dom"/>
</dbReference>
<proteinExistence type="predicted"/>
<dbReference type="EMBL" id="BSFP01000021">
    <property type="protein sequence ID" value="GLL02111.1"/>
    <property type="molecule type" value="Genomic_DNA"/>
</dbReference>
<evidence type="ECO:0000259" key="1">
    <source>
        <dbReference type="PROSITE" id="PS51464"/>
    </source>
</evidence>
<dbReference type="RefSeq" id="WP_271189200.1">
    <property type="nucleotide sequence ID" value="NZ_BSFP01000021.1"/>
</dbReference>
<reference evidence="2" key="1">
    <citation type="journal article" date="2014" name="Int. J. Syst. Evol. Microbiol.">
        <title>Complete genome sequence of Corynebacterium casei LMG S-19264T (=DSM 44701T), isolated from a smear-ripened cheese.</title>
        <authorList>
            <consortium name="US DOE Joint Genome Institute (JGI-PGF)"/>
            <person name="Walter F."/>
            <person name="Albersmeier A."/>
            <person name="Kalinowski J."/>
            <person name="Ruckert C."/>
        </authorList>
    </citation>
    <scope>NUCLEOTIDE SEQUENCE</scope>
    <source>
        <strain evidence="2">VKM Ac-1321</strain>
    </source>
</reference>
<dbReference type="InterPro" id="IPR046348">
    <property type="entry name" value="SIS_dom_sf"/>
</dbReference>
<dbReference type="GO" id="GO:1901135">
    <property type="term" value="P:carbohydrate derivative metabolic process"/>
    <property type="evidence" value="ECO:0007669"/>
    <property type="project" value="InterPro"/>
</dbReference>
<evidence type="ECO:0000313" key="3">
    <source>
        <dbReference type="Proteomes" id="UP001143480"/>
    </source>
</evidence>
<protein>
    <submittedName>
        <fullName evidence="2">UPF0309 protein</fullName>
    </submittedName>
</protein>
<reference evidence="2" key="2">
    <citation type="submission" date="2023-01" db="EMBL/GenBank/DDBJ databases">
        <authorList>
            <person name="Sun Q."/>
            <person name="Evtushenko L."/>
        </authorList>
    </citation>
    <scope>NUCLEOTIDE SEQUENCE</scope>
    <source>
        <strain evidence="2">VKM Ac-1321</strain>
    </source>
</reference>
<sequence>MTASDMDVDSGYTARLAALLDRLVRTQSEALDRVAAASADALMRGNLVHFFGSGHSVIPVLDAFPRYGSFVGLHPLTDPRLMWHNVLGPGGSRELQWLERSEGYIETFLAHEPLTAGDLLICYSHGGTNAAPIEAAMYAARLGVTTVAVTAAGTATPVRHSSGRRLTDVCDLVVDTCCPIEDAIVPVPGWPRPTGGAATVLQIVVTQEIITRTAKVVAARGCVLPTLASPTVPGVTLATNDEVFAEHRRYLHEARGRALAAEPLER</sequence>
<dbReference type="PROSITE" id="PS51464">
    <property type="entry name" value="SIS"/>
    <property type="match status" value="1"/>
</dbReference>
<keyword evidence="3" id="KW-1185">Reference proteome</keyword>
<name>A0A9W6NME3_9ACTN</name>